<protein>
    <submittedName>
        <fullName evidence="1">Uncharacterized protein</fullName>
    </submittedName>
</protein>
<sequence>MAVPRFREALGTRCETLAPTYTSRRRRGTGQAVAQAHLLLPLRCWRSGTSIVRLLGQPTPERALGGPRKKIFKGPKMSTGRGPAEPTAALVHSIQASIGGQAPEVTTSNGMTSLPSTQKLSALIGHPLA</sequence>
<dbReference type="Proteomes" id="UP000805193">
    <property type="component" value="Unassembled WGS sequence"/>
</dbReference>
<comment type="caution">
    <text evidence="1">The sequence shown here is derived from an EMBL/GenBank/DDBJ whole genome shotgun (WGS) entry which is preliminary data.</text>
</comment>
<dbReference type="EMBL" id="JABSTQ010006379">
    <property type="protein sequence ID" value="KAG0437410.1"/>
    <property type="molecule type" value="Genomic_DNA"/>
</dbReference>
<evidence type="ECO:0000313" key="2">
    <source>
        <dbReference type="Proteomes" id="UP000805193"/>
    </source>
</evidence>
<accession>A0AC60QN83</accession>
<keyword evidence="2" id="KW-1185">Reference proteome</keyword>
<proteinExistence type="predicted"/>
<organism evidence="1 2">
    <name type="scientific">Ixodes persulcatus</name>
    <name type="common">Taiga tick</name>
    <dbReference type="NCBI Taxonomy" id="34615"/>
    <lineage>
        <taxon>Eukaryota</taxon>
        <taxon>Metazoa</taxon>
        <taxon>Ecdysozoa</taxon>
        <taxon>Arthropoda</taxon>
        <taxon>Chelicerata</taxon>
        <taxon>Arachnida</taxon>
        <taxon>Acari</taxon>
        <taxon>Parasitiformes</taxon>
        <taxon>Ixodida</taxon>
        <taxon>Ixodoidea</taxon>
        <taxon>Ixodidae</taxon>
        <taxon>Ixodinae</taxon>
        <taxon>Ixodes</taxon>
    </lineage>
</organism>
<evidence type="ECO:0000313" key="1">
    <source>
        <dbReference type="EMBL" id="KAG0437410.1"/>
    </source>
</evidence>
<name>A0AC60QN83_IXOPE</name>
<gene>
    <name evidence="1" type="ORF">HPB47_017458</name>
</gene>
<reference evidence="1 2" key="1">
    <citation type="journal article" date="2020" name="Cell">
        <title>Large-Scale Comparative Analyses of Tick Genomes Elucidate Their Genetic Diversity and Vector Capacities.</title>
        <authorList>
            <consortium name="Tick Genome and Microbiome Consortium (TIGMIC)"/>
            <person name="Jia N."/>
            <person name="Wang J."/>
            <person name="Shi W."/>
            <person name="Du L."/>
            <person name="Sun Y."/>
            <person name="Zhan W."/>
            <person name="Jiang J.F."/>
            <person name="Wang Q."/>
            <person name="Zhang B."/>
            <person name="Ji P."/>
            <person name="Bell-Sakyi L."/>
            <person name="Cui X.M."/>
            <person name="Yuan T.T."/>
            <person name="Jiang B.G."/>
            <person name="Yang W.F."/>
            <person name="Lam T.T."/>
            <person name="Chang Q.C."/>
            <person name="Ding S.J."/>
            <person name="Wang X.J."/>
            <person name="Zhu J.G."/>
            <person name="Ruan X.D."/>
            <person name="Zhao L."/>
            <person name="Wei J.T."/>
            <person name="Ye R.Z."/>
            <person name="Que T.C."/>
            <person name="Du C.H."/>
            <person name="Zhou Y.H."/>
            <person name="Cheng J.X."/>
            <person name="Dai P.F."/>
            <person name="Guo W.B."/>
            <person name="Han X.H."/>
            <person name="Huang E.J."/>
            <person name="Li L.F."/>
            <person name="Wei W."/>
            <person name="Gao Y.C."/>
            <person name="Liu J.Z."/>
            <person name="Shao H.Z."/>
            <person name="Wang X."/>
            <person name="Wang C.C."/>
            <person name="Yang T.C."/>
            <person name="Huo Q.B."/>
            <person name="Li W."/>
            <person name="Chen H.Y."/>
            <person name="Chen S.E."/>
            <person name="Zhou L.G."/>
            <person name="Ni X.B."/>
            <person name="Tian J.H."/>
            <person name="Sheng Y."/>
            <person name="Liu T."/>
            <person name="Pan Y.S."/>
            <person name="Xia L.Y."/>
            <person name="Li J."/>
            <person name="Zhao F."/>
            <person name="Cao W.C."/>
        </authorList>
    </citation>
    <scope>NUCLEOTIDE SEQUENCE [LARGE SCALE GENOMIC DNA]</scope>
    <source>
        <strain evidence="1">Iper-2018</strain>
    </source>
</reference>